<dbReference type="GO" id="GO:0002189">
    <property type="term" value="C:ribose phosphate diphosphokinase complex"/>
    <property type="evidence" value="ECO:0007669"/>
    <property type="project" value="TreeGrafter"/>
</dbReference>
<dbReference type="PANTHER" id="PTHR10210:SF41">
    <property type="entry name" value="RIBOSE-PHOSPHATE PYROPHOSPHOKINASE 1, CHLOROPLASTIC"/>
    <property type="match status" value="1"/>
</dbReference>
<dbReference type="PANTHER" id="PTHR10210">
    <property type="entry name" value="RIBOSE-PHOSPHATE DIPHOSPHOKINASE FAMILY MEMBER"/>
    <property type="match status" value="1"/>
</dbReference>
<dbReference type="InterPro" id="IPR000836">
    <property type="entry name" value="PRTase_dom"/>
</dbReference>
<dbReference type="InterPro" id="IPR029099">
    <property type="entry name" value="Pribosyltran_N"/>
</dbReference>
<dbReference type="GO" id="GO:0006015">
    <property type="term" value="P:5-phosphoribose 1-diphosphate biosynthetic process"/>
    <property type="evidence" value="ECO:0007669"/>
    <property type="project" value="TreeGrafter"/>
</dbReference>
<protein>
    <submittedName>
        <fullName evidence="5">Ribose-phosphate diphosphokinase</fullName>
        <ecNumber evidence="5">2.7.6.1</ecNumber>
    </submittedName>
</protein>
<keyword evidence="1 2" id="KW-0545">Nucleotide biosynthesis</keyword>
<dbReference type="AlphaFoldDB" id="A0A7W3Y6U3"/>
<feature type="domain" description="Phosphoribosyltransferase" evidence="3">
    <location>
        <begin position="149"/>
        <end position="236"/>
    </location>
</feature>
<dbReference type="GO" id="GO:0005737">
    <property type="term" value="C:cytoplasm"/>
    <property type="evidence" value="ECO:0007669"/>
    <property type="project" value="TreeGrafter"/>
</dbReference>
<evidence type="ECO:0000256" key="2">
    <source>
        <dbReference type="RuleBase" id="RU004324"/>
    </source>
</evidence>
<reference evidence="5 6" key="1">
    <citation type="submission" date="2020-08" db="EMBL/GenBank/DDBJ databases">
        <authorList>
            <person name="Xu S."/>
            <person name="Li A."/>
        </authorList>
    </citation>
    <scope>NUCLEOTIDE SEQUENCE [LARGE SCALE GENOMIC DNA]</scope>
    <source>
        <strain evidence="5 6">119BY6-57</strain>
    </source>
</reference>
<dbReference type="SUPFAM" id="SSF53271">
    <property type="entry name" value="PRTase-like"/>
    <property type="match status" value="2"/>
</dbReference>
<dbReference type="GO" id="GO:0004749">
    <property type="term" value="F:ribose phosphate diphosphokinase activity"/>
    <property type="evidence" value="ECO:0007669"/>
    <property type="project" value="UniProtKB-EC"/>
</dbReference>
<gene>
    <name evidence="5" type="ORF">H4F98_12920</name>
</gene>
<keyword evidence="6" id="KW-1185">Reference proteome</keyword>
<dbReference type="NCBIfam" id="NF005537">
    <property type="entry name" value="PRK07199.1"/>
    <property type="match status" value="1"/>
</dbReference>
<accession>A0A7W3Y6U3</accession>
<dbReference type="GO" id="GO:0006164">
    <property type="term" value="P:purine nucleotide biosynthetic process"/>
    <property type="evidence" value="ECO:0007669"/>
    <property type="project" value="TreeGrafter"/>
</dbReference>
<comment type="caution">
    <text evidence="5">The sequence shown here is derived from an EMBL/GenBank/DDBJ whole genome shotgun (WGS) entry which is preliminary data.</text>
</comment>
<dbReference type="CDD" id="cd06223">
    <property type="entry name" value="PRTases_typeI"/>
    <property type="match status" value="1"/>
</dbReference>
<evidence type="ECO:0000313" key="5">
    <source>
        <dbReference type="EMBL" id="MBB1061469.1"/>
    </source>
</evidence>
<keyword evidence="5" id="KW-0418">Kinase</keyword>
<dbReference type="InterPro" id="IPR005946">
    <property type="entry name" value="Rib-P_diPkinase"/>
</dbReference>
<sequence length="303" mass="32390">MTPILLSFPDDRALAAAVAARIGAHLGRLEWRHFPDGESLVAIDPGVAGADVVLFASLNDPDRKALPLRFAARTARELGARSVGLVAPYLAYMRQDARFRPGEAVAAHAFAQFLDESMDWLVTVAPHLHRIATLDAVFRMPAVAVETARPLAEWIQREVDRPVLIGPDSESAQWVAEVAAHAQVPYEVLRKRRRGDREVEVSLPAGASLRGRTPVLVDDIASSGRTLAAALAHLNGLHLPPPVCVVIHAIFAGDAWDCLVRAGAGRIVSTDSIAHPSNAISLAAPIASIVAQRLALCGGDDRN</sequence>
<dbReference type="SMART" id="SM01400">
    <property type="entry name" value="Pribosyltran_N"/>
    <property type="match status" value="1"/>
</dbReference>
<organism evidence="5 6">
    <name type="scientific">Marilutibacter spongiae</name>
    <dbReference type="NCBI Taxonomy" id="2025720"/>
    <lineage>
        <taxon>Bacteria</taxon>
        <taxon>Pseudomonadati</taxon>
        <taxon>Pseudomonadota</taxon>
        <taxon>Gammaproteobacteria</taxon>
        <taxon>Lysobacterales</taxon>
        <taxon>Lysobacteraceae</taxon>
        <taxon>Marilutibacter</taxon>
    </lineage>
</organism>
<dbReference type="GO" id="GO:0000287">
    <property type="term" value="F:magnesium ion binding"/>
    <property type="evidence" value="ECO:0007669"/>
    <property type="project" value="InterPro"/>
</dbReference>
<comment type="similarity">
    <text evidence="2">Belongs to the ribose-phosphate pyrophosphokinase family.</text>
</comment>
<dbReference type="NCBIfam" id="TIGR01251">
    <property type="entry name" value="ribP_PPkin"/>
    <property type="match status" value="1"/>
</dbReference>
<dbReference type="Pfam" id="PF00156">
    <property type="entry name" value="Pribosyltran"/>
    <property type="match status" value="1"/>
</dbReference>
<keyword evidence="5" id="KW-0808">Transferase</keyword>
<dbReference type="RefSeq" id="WP_182688252.1">
    <property type="nucleotide sequence ID" value="NZ_JACHTF010000015.1"/>
</dbReference>
<dbReference type="GO" id="GO:0016301">
    <property type="term" value="F:kinase activity"/>
    <property type="evidence" value="ECO:0007669"/>
    <property type="project" value="UniProtKB-KW"/>
</dbReference>
<dbReference type="InterPro" id="IPR029057">
    <property type="entry name" value="PRTase-like"/>
</dbReference>
<proteinExistence type="inferred from homology"/>
<dbReference type="EMBL" id="JACHTF010000015">
    <property type="protein sequence ID" value="MBB1061469.1"/>
    <property type="molecule type" value="Genomic_DNA"/>
</dbReference>
<feature type="domain" description="Ribose-phosphate pyrophosphokinase N-terminal" evidence="4">
    <location>
        <begin position="5"/>
        <end position="115"/>
    </location>
</feature>
<evidence type="ECO:0000313" key="6">
    <source>
        <dbReference type="Proteomes" id="UP000523196"/>
    </source>
</evidence>
<dbReference type="Proteomes" id="UP000523196">
    <property type="component" value="Unassembled WGS sequence"/>
</dbReference>
<evidence type="ECO:0000259" key="4">
    <source>
        <dbReference type="Pfam" id="PF13793"/>
    </source>
</evidence>
<evidence type="ECO:0000259" key="3">
    <source>
        <dbReference type="Pfam" id="PF00156"/>
    </source>
</evidence>
<dbReference type="Gene3D" id="3.40.50.2020">
    <property type="match status" value="2"/>
</dbReference>
<name>A0A7W3Y6U3_9GAMM</name>
<evidence type="ECO:0000256" key="1">
    <source>
        <dbReference type="ARBA" id="ARBA00022727"/>
    </source>
</evidence>
<dbReference type="Pfam" id="PF13793">
    <property type="entry name" value="Pribosyltran_N"/>
    <property type="match status" value="1"/>
</dbReference>
<dbReference type="EC" id="2.7.6.1" evidence="5"/>